<comment type="caution">
    <text evidence="2">The sequence shown here is derived from an EMBL/GenBank/DDBJ whole genome shotgun (WGS) entry which is preliminary data.</text>
</comment>
<accession>A0A9W8YKU9</accession>
<organism evidence="2 3">
    <name type="scientific">Neocucurbitaria cava</name>
    <dbReference type="NCBI Taxonomy" id="798079"/>
    <lineage>
        <taxon>Eukaryota</taxon>
        <taxon>Fungi</taxon>
        <taxon>Dikarya</taxon>
        <taxon>Ascomycota</taxon>
        <taxon>Pezizomycotina</taxon>
        <taxon>Dothideomycetes</taxon>
        <taxon>Pleosporomycetidae</taxon>
        <taxon>Pleosporales</taxon>
        <taxon>Pleosporineae</taxon>
        <taxon>Cucurbitariaceae</taxon>
        <taxon>Neocucurbitaria</taxon>
    </lineage>
</organism>
<dbReference type="Proteomes" id="UP001140560">
    <property type="component" value="Unassembled WGS sequence"/>
</dbReference>
<dbReference type="EMBL" id="JAPEUY010000001">
    <property type="protein sequence ID" value="KAJ4378137.1"/>
    <property type="molecule type" value="Genomic_DNA"/>
</dbReference>
<protein>
    <submittedName>
        <fullName evidence="2">Uncharacterized protein</fullName>
    </submittedName>
</protein>
<dbReference type="AlphaFoldDB" id="A0A9W8YKU9"/>
<evidence type="ECO:0000256" key="1">
    <source>
        <dbReference type="SAM" id="MobiDB-lite"/>
    </source>
</evidence>
<feature type="compositionally biased region" description="Polar residues" evidence="1">
    <location>
        <begin position="106"/>
        <end position="132"/>
    </location>
</feature>
<keyword evidence="3" id="KW-1185">Reference proteome</keyword>
<feature type="region of interest" description="Disordered" evidence="1">
    <location>
        <begin position="1"/>
        <end position="172"/>
    </location>
</feature>
<reference evidence="2" key="1">
    <citation type="submission" date="2022-10" db="EMBL/GenBank/DDBJ databases">
        <title>Tapping the CABI collections for fungal endophytes: first genome assemblies for Collariella, Neodidymelliopsis, Ascochyta clinopodiicola, Didymella pomorum, Didymosphaeria variabile, Neocosmospora piperis and Neocucurbitaria cava.</title>
        <authorList>
            <person name="Hill R."/>
        </authorList>
    </citation>
    <scope>NUCLEOTIDE SEQUENCE</scope>
    <source>
        <strain evidence="2">IMI 356814</strain>
    </source>
</reference>
<name>A0A9W8YKU9_9PLEO</name>
<gene>
    <name evidence="2" type="ORF">N0V83_000970</name>
</gene>
<feature type="compositionally biased region" description="Low complexity" evidence="1">
    <location>
        <begin position="138"/>
        <end position="153"/>
    </location>
</feature>
<evidence type="ECO:0000313" key="2">
    <source>
        <dbReference type="EMBL" id="KAJ4378137.1"/>
    </source>
</evidence>
<sequence>MEGIGSPVTTRRPSEQIVPTALRVGSPAVGATPPPQARPPLARKNTSGSSNRLSQLFPSRPSSVASISPPSSTPASRRTSYPSPLVPAAEPSYRTPRAPPPPSFAEETSYNPAANPFSQQGATPSLQSSSGTKRLLNRLTSLRNGGSRGGNYNRLDDEESGSSRTRLRGVEEADEAVGYDMSGLDGMPMKKFEPQTKQASTADAMERERHMSEAGFAAEFESLEAGIGAGMASILQKPFTHTPTQPLQGANAGHKRGLSASEIANVQAKDAQKEAEARGDIVAIADIPVDISDFAAGNESDARSIMTTDTGLVKDETQTSYYFPPGMYDAGWQNERRY</sequence>
<proteinExistence type="predicted"/>
<feature type="compositionally biased region" description="Polar residues" evidence="1">
    <location>
        <begin position="44"/>
        <end position="57"/>
    </location>
</feature>
<evidence type="ECO:0000313" key="3">
    <source>
        <dbReference type="Proteomes" id="UP001140560"/>
    </source>
</evidence>
<feature type="compositionally biased region" description="Low complexity" evidence="1">
    <location>
        <begin position="58"/>
        <end position="83"/>
    </location>
</feature>